<dbReference type="GO" id="GO:0016491">
    <property type="term" value="F:oxidoreductase activity"/>
    <property type="evidence" value="ECO:0007669"/>
    <property type="project" value="UniProtKB-KW"/>
</dbReference>
<evidence type="ECO:0000256" key="1">
    <source>
        <dbReference type="RuleBase" id="RU003682"/>
    </source>
</evidence>
<dbReference type="PROSITE" id="PS51471">
    <property type="entry name" value="FE2OG_OXY"/>
    <property type="match status" value="1"/>
</dbReference>
<dbReference type="Proteomes" id="UP000030671">
    <property type="component" value="Unassembled WGS sequence"/>
</dbReference>
<dbReference type="Pfam" id="PF14226">
    <property type="entry name" value="DIOX_N"/>
    <property type="match status" value="1"/>
</dbReference>
<organism evidence="3 5">
    <name type="scientific">Heterobasidion irregulare (strain TC 32-1)</name>
    <dbReference type="NCBI Taxonomy" id="747525"/>
    <lineage>
        <taxon>Eukaryota</taxon>
        <taxon>Fungi</taxon>
        <taxon>Dikarya</taxon>
        <taxon>Basidiomycota</taxon>
        <taxon>Agaricomycotina</taxon>
        <taxon>Agaricomycetes</taxon>
        <taxon>Russulales</taxon>
        <taxon>Bondarzewiaceae</taxon>
        <taxon>Heterobasidion</taxon>
        <taxon>Heterobasidion annosum species complex</taxon>
    </lineage>
</organism>
<dbReference type="Gene3D" id="2.60.120.330">
    <property type="entry name" value="B-lactam Antibiotic, Isopenicillin N Synthase, Chain"/>
    <property type="match status" value="1"/>
</dbReference>
<reference evidence="3 5" key="1">
    <citation type="journal article" date="2012" name="New Phytol.">
        <title>Insight into trade-off between wood decay and parasitism from the genome of a fungal forest pathogen.</title>
        <authorList>
            <person name="Olson A."/>
            <person name="Aerts A."/>
            <person name="Asiegbu F."/>
            <person name="Belbahri L."/>
            <person name="Bouzid O."/>
            <person name="Broberg A."/>
            <person name="Canback B."/>
            <person name="Coutinho P.M."/>
            <person name="Cullen D."/>
            <person name="Dalman K."/>
            <person name="Deflorio G."/>
            <person name="van Diepen L.T."/>
            <person name="Dunand C."/>
            <person name="Duplessis S."/>
            <person name="Durling M."/>
            <person name="Gonthier P."/>
            <person name="Grimwood J."/>
            <person name="Fossdal C.G."/>
            <person name="Hansson D."/>
            <person name="Henrissat B."/>
            <person name="Hietala A."/>
            <person name="Himmelstrand K."/>
            <person name="Hoffmeister D."/>
            <person name="Hogberg N."/>
            <person name="James T.Y."/>
            <person name="Karlsson M."/>
            <person name="Kohler A."/>
            <person name="Kues U."/>
            <person name="Lee Y.H."/>
            <person name="Lin Y.C."/>
            <person name="Lind M."/>
            <person name="Lindquist E."/>
            <person name="Lombard V."/>
            <person name="Lucas S."/>
            <person name="Lunden K."/>
            <person name="Morin E."/>
            <person name="Murat C."/>
            <person name="Park J."/>
            <person name="Raffaello T."/>
            <person name="Rouze P."/>
            <person name="Salamov A."/>
            <person name="Schmutz J."/>
            <person name="Solheim H."/>
            <person name="Stahlberg J."/>
            <person name="Velez H."/>
            <person name="de Vries R.P."/>
            <person name="Wiebenga A."/>
            <person name="Woodward S."/>
            <person name="Yakovlev I."/>
            <person name="Garbelotto M."/>
            <person name="Martin F."/>
            <person name="Grigoriev I.V."/>
            <person name="Stenlid J."/>
        </authorList>
    </citation>
    <scope>NUCLEOTIDE SEQUENCE [LARGE SCALE GENOMIC DNA]</scope>
    <source>
        <strain evidence="3 5">TC 32-1</strain>
    </source>
</reference>
<feature type="domain" description="Fe2OG dioxygenase" evidence="2">
    <location>
        <begin position="172"/>
        <end position="277"/>
    </location>
</feature>
<keyword evidence="1" id="KW-0408">Iron</keyword>
<dbReference type="AlphaFoldDB" id="W4KA08"/>
<dbReference type="InterPro" id="IPR050231">
    <property type="entry name" value="Iron_ascorbate_oxido_reductase"/>
</dbReference>
<dbReference type="InterPro" id="IPR044861">
    <property type="entry name" value="IPNS-like_FE2OG_OXY"/>
</dbReference>
<evidence type="ECO:0000313" key="4">
    <source>
        <dbReference type="EMBL" id="ETW81940.1"/>
    </source>
</evidence>
<dbReference type="GeneID" id="20670385"/>
<keyword evidence="5" id="KW-1185">Reference proteome</keyword>
<evidence type="ECO:0000313" key="3">
    <source>
        <dbReference type="EMBL" id="ETW81901.1"/>
    </source>
</evidence>
<dbReference type="InterPro" id="IPR026992">
    <property type="entry name" value="DIOX_N"/>
</dbReference>
<dbReference type="HOGENOM" id="CLU_010119_4_2_1"/>
<proteinExistence type="inferred from homology"/>
<name>W4KA08_HETIT</name>
<dbReference type="KEGG" id="hir:HETIRDRAFT_318623"/>
<dbReference type="GO" id="GO:0046872">
    <property type="term" value="F:metal ion binding"/>
    <property type="evidence" value="ECO:0007669"/>
    <property type="project" value="UniProtKB-KW"/>
</dbReference>
<dbReference type="RefSeq" id="XP_009546530.1">
    <property type="nucleotide sequence ID" value="XM_009548235.1"/>
</dbReference>
<evidence type="ECO:0000259" key="2">
    <source>
        <dbReference type="PROSITE" id="PS51471"/>
    </source>
</evidence>
<dbReference type="PANTHER" id="PTHR47990">
    <property type="entry name" value="2-OXOGLUTARATE (2OG) AND FE(II)-DEPENDENT OXYGENASE SUPERFAMILY PROTEIN-RELATED"/>
    <property type="match status" value="1"/>
</dbReference>
<dbReference type="eggNOG" id="KOG0143">
    <property type="taxonomic scope" value="Eukaryota"/>
</dbReference>
<dbReference type="SUPFAM" id="SSF51197">
    <property type="entry name" value="Clavaminate synthase-like"/>
    <property type="match status" value="1"/>
</dbReference>
<evidence type="ECO:0000313" key="5">
    <source>
        <dbReference type="Proteomes" id="UP000030671"/>
    </source>
</evidence>
<dbReference type="RefSeq" id="XP_009546492.1">
    <property type="nucleotide sequence ID" value="XM_009548197.1"/>
</dbReference>
<keyword evidence="1" id="KW-0479">Metal-binding</keyword>
<comment type="similarity">
    <text evidence="1">Belongs to the iron/ascorbate-dependent oxidoreductase family.</text>
</comment>
<dbReference type="EMBL" id="KI925458">
    <property type="protein sequence ID" value="ETW81901.1"/>
    <property type="molecule type" value="Genomic_DNA"/>
</dbReference>
<keyword evidence="1" id="KW-0560">Oxidoreductase</keyword>
<dbReference type="InterPro" id="IPR027443">
    <property type="entry name" value="IPNS-like_sf"/>
</dbReference>
<protein>
    <recommendedName>
        <fullName evidence="2">Fe2OG dioxygenase domain-containing protein</fullName>
    </recommendedName>
</protein>
<dbReference type="EMBL" id="KI925458">
    <property type="protein sequence ID" value="ETW81940.1"/>
    <property type="molecule type" value="Genomic_DNA"/>
</dbReference>
<accession>W4KA08</accession>
<dbReference type="OrthoDB" id="406156at2759"/>
<dbReference type="GeneID" id="20670525"/>
<dbReference type="Pfam" id="PF03171">
    <property type="entry name" value="2OG-FeII_Oxy"/>
    <property type="match status" value="1"/>
</dbReference>
<dbReference type="KEGG" id="hir:HETIRDRAFT_317056"/>
<sequence length="326" mass="36861">MSETTTPPFPDAIPVAPLLVINHALIKAGDRDEIDKLWKAATELGFWYTKNHGMDKEVEDMYELSMKTLELPLEEKIKSEGHKRNGRWVTDETGSPDNIEFMDIAKDDILAWPERILRSYPHTVNDLTIESTLKPYLLKSLDLCFTAFNIFDGKFGLPGGRLVQNHTGDNISRSEIRCIRCLPRPEVPAHKLSLGVHTDFGSMTILHPRLGGLQVLPPGSSEWLYVKPVPGYVICNLGDAMAIWSGGILRSNQHRVVNPPKEQASLVRWSHGYFTRPNDNCILAPLVTKARRSHNMRLRKPIGRRIPTCDLRPRLTGMSDGTILWR</sequence>
<dbReference type="InterPro" id="IPR005123">
    <property type="entry name" value="Oxoglu/Fe-dep_dioxygenase_dom"/>
</dbReference>
<gene>
    <name evidence="4" type="ORF">HETIRDRAFT_317056</name>
    <name evidence="3" type="ORF">HETIRDRAFT_318623</name>
</gene>